<comment type="caution">
    <text evidence="2">The sequence shown here is derived from an EMBL/GenBank/DDBJ whole genome shotgun (WGS) entry which is preliminary data.</text>
</comment>
<dbReference type="InterPro" id="IPR002925">
    <property type="entry name" value="Dienelactn_hydro"/>
</dbReference>
<dbReference type="Pfam" id="PF01738">
    <property type="entry name" value="DLH"/>
    <property type="match status" value="1"/>
</dbReference>
<dbReference type="InterPro" id="IPR050261">
    <property type="entry name" value="FrsA_esterase"/>
</dbReference>
<dbReference type="GO" id="GO:0008806">
    <property type="term" value="F:carboxymethylenebutenolidase activity"/>
    <property type="evidence" value="ECO:0007669"/>
    <property type="project" value="UniProtKB-EC"/>
</dbReference>
<reference evidence="2 3" key="1">
    <citation type="journal article" date="2014" name="Mol. Biol. Evol.">
        <title>Massive expansion of Ubiquitination-related gene families within the Chlamydiae.</title>
        <authorList>
            <person name="Domman D."/>
            <person name="Collingro A."/>
            <person name="Lagkouvardos I."/>
            <person name="Gehre L."/>
            <person name="Weinmaier T."/>
            <person name="Rattei T."/>
            <person name="Subtil A."/>
            <person name="Horn M."/>
        </authorList>
    </citation>
    <scope>NUCLEOTIDE SEQUENCE [LARGE SCALE GENOMIC DNA]</scope>
    <source>
        <strain evidence="2 3">OEW1</strain>
    </source>
</reference>
<evidence type="ECO:0000313" key="3">
    <source>
        <dbReference type="Proteomes" id="UP000031307"/>
    </source>
</evidence>
<dbReference type="PANTHER" id="PTHR22946:SF0">
    <property type="entry name" value="DIENELACTONE HYDROLASE DOMAIN-CONTAINING PROTEIN"/>
    <property type="match status" value="1"/>
</dbReference>
<name>A0A0C1ECB5_9BACT</name>
<accession>A0A0C1ECB5</accession>
<feature type="domain" description="Dienelactone hydrolase" evidence="1">
    <location>
        <begin position="48"/>
        <end position="274"/>
    </location>
</feature>
<proteinExistence type="predicted"/>
<protein>
    <submittedName>
        <fullName evidence="2">Putative carboxymethylenebutenolidase</fullName>
        <ecNumber evidence="2">3.1.1.45</ecNumber>
    </submittedName>
</protein>
<dbReference type="AlphaFoldDB" id="A0A0C1ECB5"/>
<gene>
    <name evidence="2" type="ORF">DB43_FZ00170</name>
</gene>
<dbReference type="PATRIC" id="fig|83552.4.peg.1158"/>
<sequence>MMGPLKNRYCGKNIQTPTFLEKGINFLIQGENMHQEAVSYQVGGFKMKGYLAYDNASAAKRPAIVIAHAWKGLGEFECEKARQLANLGYVAFAADVFGGGKTAESDEEAGALMLPLFIDRKTLRERIRAAVEAVKQYAVVDPDKVGAIGFCFGGLTVIELLRSGADIVGAVSFHGVLGDTLGGNKAHIEPLAKEIKGALLILHGYEDPLVPPGHIVAIQKELNDANVDWQMDIYGHTSHAFTNPALKDYEQGLVYNEKSSQRAWRSMRNFFEEIF</sequence>
<organism evidence="2 3">
    <name type="scientific">Parachlamydia acanthamoebae</name>
    <dbReference type="NCBI Taxonomy" id="83552"/>
    <lineage>
        <taxon>Bacteria</taxon>
        <taxon>Pseudomonadati</taxon>
        <taxon>Chlamydiota</taxon>
        <taxon>Chlamydiia</taxon>
        <taxon>Parachlamydiales</taxon>
        <taxon>Parachlamydiaceae</taxon>
        <taxon>Parachlamydia</taxon>
    </lineage>
</organism>
<dbReference type="PANTHER" id="PTHR22946">
    <property type="entry name" value="DIENELACTONE HYDROLASE DOMAIN-CONTAINING PROTEIN-RELATED"/>
    <property type="match status" value="1"/>
</dbReference>
<dbReference type="Proteomes" id="UP000031307">
    <property type="component" value="Unassembled WGS sequence"/>
</dbReference>
<dbReference type="Gene3D" id="3.40.50.1820">
    <property type="entry name" value="alpha/beta hydrolase"/>
    <property type="match status" value="1"/>
</dbReference>
<dbReference type="SUPFAM" id="SSF53474">
    <property type="entry name" value="alpha/beta-Hydrolases"/>
    <property type="match status" value="1"/>
</dbReference>
<dbReference type="InterPro" id="IPR029058">
    <property type="entry name" value="AB_hydrolase_fold"/>
</dbReference>
<dbReference type="EMBL" id="JSAM01000069">
    <property type="protein sequence ID" value="KIA77688.1"/>
    <property type="molecule type" value="Genomic_DNA"/>
</dbReference>
<keyword evidence="2" id="KW-0378">Hydrolase</keyword>
<evidence type="ECO:0000313" key="2">
    <source>
        <dbReference type="EMBL" id="KIA77688.1"/>
    </source>
</evidence>
<evidence type="ECO:0000259" key="1">
    <source>
        <dbReference type="Pfam" id="PF01738"/>
    </source>
</evidence>
<dbReference type="EC" id="3.1.1.45" evidence="2"/>